<accession>A0A2V2N4N3</accession>
<proteinExistence type="predicted"/>
<evidence type="ECO:0000313" key="2">
    <source>
        <dbReference type="EMBL" id="PWR75062.1"/>
    </source>
</evidence>
<dbReference type="Proteomes" id="UP000245934">
    <property type="component" value="Unassembled WGS sequence"/>
</dbReference>
<dbReference type="AlphaFoldDB" id="A0A2V2N4N3"/>
<keyword evidence="3" id="KW-1185">Reference proteome</keyword>
<feature type="region of interest" description="Disordered" evidence="1">
    <location>
        <begin position="42"/>
        <end position="68"/>
    </location>
</feature>
<evidence type="ECO:0000313" key="3">
    <source>
        <dbReference type="Proteomes" id="UP000245934"/>
    </source>
</evidence>
<protein>
    <submittedName>
        <fullName evidence="2">Uncharacterized protein</fullName>
    </submittedName>
</protein>
<comment type="caution">
    <text evidence="2">The sequence shown here is derived from an EMBL/GenBank/DDBJ whole genome shotgun (WGS) entry which is preliminary data.</text>
</comment>
<organism evidence="2 3">
    <name type="scientific">Methanospirillum stamsii</name>
    <dbReference type="NCBI Taxonomy" id="1277351"/>
    <lineage>
        <taxon>Archaea</taxon>
        <taxon>Methanobacteriati</taxon>
        <taxon>Methanobacteriota</taxon>
        <taxon>Stenosarchaea group</taxon>
        <taxon>Methanomicrobia</taxon>
        <taxon>Methanomicrobiales</taxon>
        <taxon>Methanospirillaceae</taxon>
        <taxon>Methanospirillum</taxon>
    </lineage>
</organism>
<name>A0A2V2N4N3_9EURY</name>
<reference evidence="2 3" key="1">
    <citation type="submission" date="2018-05" db="EMBL/GenBank/DDBJ databases">
        <title>Draft genome of Methanospirillum stamsii Pt1.</title>
        <authorList>
            <person name="Dueholm M.S."/>
            <person name="Nielsen P.H."/>
            <person name="Bakmann L.F."/>
            <person name="Otzen D.E."/>
        </authorList>
    </citation>
    <scope>NUCLEOTIDE SEQUENCE [LARGE SCALE GENOMIC DNA]</scope>
    <source>
        <strain evidence="2 3">Pt1</strain>
    </source>
</reference>
<evidence type="ECO:0000256" key="1">
    <source>
        <dbReference type="SAM" id="MobiDB-lite"/>
    </source>
</evidence>
<gene>
    <name evidence="2" type="ORF">DLD82_07550</name>
</gene>
<dbReference type="EMBL" id="QGMZ01000014">
    <property type="protein sequence ID" value="PWR75062.1"/>
    <property type="molecule type" value="Genomic_DNA"/>
</dbReference>
<sequence length="271" mass="29443">MKRDLYLIEGLSMKIFHLVLLIMVLSISTCGSVQETTILSNNTPSSSAAATQDPDPGTVQPLATLSNDHPSTSLMLDPGVILVSFQAEGPQRMSFDPKCKHCWLEPSIREITSPFQGSHAYGIPEKDECTFNISGSGIWTAQVSRMEMNPSLQPPVNLSGSGTAVSPAFYLEKGHYIFQREEAGEASPVYDLMFSNGSYLMDANNTYVQPGFGDVYDYSSPGKIRLFDIAESGTYYLSVYAKENPKPWNASINILAPAPVMGPGPAILKST</sequence>